<dbReference type="Gene3D" id="3.40.1350.90">
    <property type="entry name" value="Uncharacterised protein PF11572, DUF3234"/>
    <property type="match status" value="1"/>
</dbReference>
<dbReference type="Pfam" id="PF11572">
    <property type="entry name" value="DUF3234"/>
    <property type="match status" value="1"/>
</dbReference>
<comment type="caution">
    <text evidence="1">The sequence shown here is derived from an EMBL/GenBank/DDBJ whole genome shotgun (WGS) entry which is preliminary data.</text>
</comment>
<accession>A0A0A2WUL9</accession>
<dbReference type="OrthoDB" id="34417at2"/>
<evidence type="ECO:0000313" key="1">
    <source>
        <dbReference type="EMBL" id="KGQ22010.2"/>
    </source>
</evidence>
<dbReference type="STRING" id="276.THFILI_10035"/>
<dbReference type="Proteomes" id="UP000030364">
    <property type="component" value="Unassembled WGS sequence"/>
</dbReference>
<evidence type="ECO:0000313" key="2">
    <source>
        <dbReference type="Proteomes" id="UP000030364"/>
    </source>
</evidence>
<dbReference type="EMBL" id="JPSL02000040">
    <property type="protein sequence ID" value="KGQ22010.2"/>
    <property type="molecule type" value="Genomic_DNA"/>
</dbReference>
<dbReference type="RefSeq" id="WP_038063999.1">
    <property type="nucleotide sequence ID" value="NZ_JPSL02000040.1"/>
</dbReference>
<gene>
    <name evidence="1" type="ORF">THFILI_10035</name>
</gene>
<protein>
    <submittedName>
        <fullName evidence="1">Uncharacterized protein</fullName>
    </submittedName>
</protein>
<proteinExistence type="predicted"/>
<organism evidence="1 2">
    <name type="scientific">Thermus filiformis</name>
    <dbReference type="NCBI Taxonomy" id="276"/>
    <lineage>
        <taxon>Bacteria</taxon>
        <taxon>Thermotogati</taxon>
        <taxon>Deinococcota</taxon>
        <taxon>Deinococci</taxon>
        <taxon>Thermales</taxon>
        <taxon>Thermaceae</taxon>
        <taxon>Thermus</taxon>
    </lineage>
</organism>
<dbReference type="InterPro" id="IPR021628">
    <property type="entry name" value="DUF3234"/>
</dbReference>
<name>A0A0A2WUL9_THEFI</name>
<reference evidence="1 2" key="1">
    <citation type="journal article" date="2015" name="Genome Announc.">
        <title>Draft Genome Sequence of the Thermophile Thermus filiformis ATCC 43280, Producer of Carotenoid-(Di)glucoside-Branched Fatty Acid (Di)esters and Source of Hyperthermostable Enzymes of Biotechnological Interest.</title>
        <authorList>
            <person name="Mandelli F."/>
            <person name="Oliveira Ramires B."/>
            <person name="Couger M.B."/>
            <person name="Paixao D.A."/>
            <person name="Camilo C.M."/>
            <person name="Polikarpov I."/>
            <person name="Prade R."/>
            <person name="Riano-Pachon D.M."/>
            <person name="Squina F.M."/>
        </authorList>
    </citation>
    <scope>NUCLEOTIDE SEQUENCE [LARGE SCALE GENOMIC DNA]</scope>
    <source>
        <strain evidence="1 2">ATCC 43280</strain>
    </source>
</reference>
<keyword evidence="2" id="KW-1185">Reference proteome</keyword>
<dbReference type="AlphaFoldDB" id="A0A0A2WUL9"/>
<sequence length="102" mass="11006">MGGLSGVWFVLVGGPGEHLVLESLGRRLSALWTRRQGAEAFLQAHPGLGMEVMALEDWPLKEAFLLALRRLGVEGVLVDYAPGAHRAEMASLDDLLKEVQGA</sequence>